<dbReference type="GO" id="GO:0003700">
    <property type="term" value="F:DNA-binding transcription factor activity"/>
    <property type="evidence" value="ECO:0007669"/>
    <property type="project" value="InterPro"/>
</dbReference>
<dbReference type="InterPro" id="IPR036388">
    <property type="entry name" value="WH-like_DNA-bd_sf"/>
</dbReference>
<dbReference type="PANTHER" id="PTHR34580:SF3">
    <property type="entry name" value="PROTEIN PAFB"/>
    <property type="match status" value="1"/>
</dbReference>
<evidence type="ECO:0000313" key="5">
    <source>
        <dbReference type="EMBL" id="MBB2967802.1"/>
    </source>
</evidence>
<dbReference type="EMBL" id="JACHVP010000002">
    <property type="protein sequence ID" value="MBB2967802.1"/>
    <property type="molecule type" value="Genomic_DNA"/>
</dbReference>
<keyword evidence="1" id="KW-0805">Transcription regulation</keyword>
<feature type="domain" description="HTH deoR-type" evidence="4">
    <location>
        <begin position="4"/>
        <end position="63"/>
    </location>
</feature>
<dbReference type="InterPro" id="IPR026881">
    <property type="entry name" value="WYL_dom"/>
</dbReference>
<dbReference type="InterPro" id="IPR018356">
    <property type="entry name" value="Tscrpt_reg_HTH_DeoR_CS"/>
</dbReference>
<dbReference type="AlphaFoldDB" id="A0A7W4UXK6"/>
<comment type="caution">
    <text evidence="5">The sequence shown here is derived from an EMBL/GenBank/DDBJ whole genome shotgun (WGS) entry which is preliminary data.</text>
</comment>
<reference evidence="5 6" key="1">
    <citation type="submission" date="2020-08" db="EMBL/GenBank/DDBJ databases">
        <title>Sequencing the genomes of 1000 actinobacteria strains.</title>
        <authorList>
            <person name="Klenk H.-P."/>
        </authorList>
    </citation>
    <scope>NUCLEOTIDE SEQUENCE [LARGE SCALE GENOMIC DNA]</scope>
    <source>
        <strain evidence="5 6">DSM 20146</strain>
    </source>
</reference>
<dbReference type="InterPro" id="IPR036390">
    <property type="entry name" value="WH_DNA-bd_sf"/>
</dbReference>
<dbReference type="PROSITE" id="PS00894">
    <property type="entry name" value="HTH_DEOR_1"/>
    <property type="match status" value="1"/>
</dbReference>
<evidence type="ECO:0000256" key="2">
    <source>
        <dbReference type="ARBA" id="ARBA00023125"/>
    </source>
</evidence>
<organism evidence="5 6">
    <name type="scientific">Leifsonia aquatica</name>
    <name type="common">Corynebacterium aquaticum</name>
    <dbReference type="NCBI Taxonomy" id="144185"/>
    <lineage>
        <taxon>Bacteria</taxon>
        <taxon>Bacillati</taxon>
        <taxon>Actinomycetota</taxon>
        <taxon>Actinomycetes</taxon>
        <taxon>Micrococcales</taxon>
        <taxon>Microbacteriaceae</taxon>
        <taxon>Leifsonia</taxon>
    </lineage>
</organism>
<dbReference type="Pfam" id="PF13280">
    <property type="entry name" value="WYL"/>
    <property type="match status" value="1"/>
</dbReference>
<dbReference type="Proteomes" id="UP000538196">
    <property type="component" value="Unassembled WGS sequence"/>
</dbReference>
<dbReference type="InterPro" id="IPR013196">
    <property type="entry name" value="HTH_11"/>
</dbReference>
<dbReference type="PROSITE" id="PS51000">
    <property type="entry name" value="HTH_DEOR_2"/>
    <property type="match status" value="1"/>
</dbReference>
<dbReference type="InterPro" id="IPR001034">
    <property type="entry name" value="DeoR_HTH"/>
</dbReference>
<dbReference type="Pfam" id="PF08279">
    <property type="entry name" value="HTH_11"/>
    <property type="match status" value="1"/>
</dbReference>
<dbReference type="Gene3D" id="1.10.10.10">
    <property type="entry name" value="Winged helix-like DNA-binding domain superfamily/Winged helix DNA-binding domain"/>
    <property type="match status" value="1"/>
</dbReference>
<dbReference type="InterPro" id="IPR051534">
    <property type="entry name" value="CBASS_pafABC_assoc_protein"/>
</dbReference>
<gene>
    <name evidence="5" type="ORF">FHX33_002565</name>
</gene>
<dbReference type="PROSITE" id="PS52050">
    <property type="entry name" value="WYL"/>
    <property type="match status" value="1"/>
</dbReference>
<sequence>MIETSSRLLALLSLLQTRRDWPGGALAERLDVTTRTVRRDIDRLRELGYHIDAVMGPDGGYRLAAGSELPPLLLDDEQAVAIAVALQNAPASGADIAEAAERALLTVRQVMPSRLRHRIDGVRFTGASAAVRVDPAVLETVSEHVRLHRTLRFDYGDGHREAPPRRAEPHGLVARDGFWYLVAWDVDRDDWRIFRLDRLTPRIPPGPSFAPRPVPTGDVDTFLSARFKGSTDADRWPCVGRVELDLPLREVVPWVGDGEAAALSERTTLVTLGSWSWTGLLASVLRFDAPFRIVGPEELVSAADELARRLVASHTA</sequence>
<keyword evidence="3" id="KW-0804">Transcription</keyword>
<dbReference type="PANTHER" id="PTHR34580">
    <property type="match status" value="1"/>
</dbReference>
<dbReference type="SUPFAM" id="SSF46785">
    <property type="entry name" value="Winged helix' DNA-binding domain"/>
    <property type="match status" value="1"/>
</dbReference>
<dbReference type="PIRSF" id="PIRSF016838">
    <property type="entry name" value="PafC"/>
    <property type="match status" value="1"/>
</dbReference>
<name>A0A7W4UXK6_LEIAQ</name>
<protein>
    <submittedName>
        <fullName evidence="5">Putative DNA-binding transcriptional regulator YafY</fullName>
    </submittedName>
</protein>
<dbReference type="InterPro" id="IPR028349">
    <property type="entry name" value="PafC-like"/>
</dbReference>
<evidence type="ECO:0000313" key="6">
    <source>
        <dbReference type="Proteomes" id="UP000538196"/>
    </source>
</evidence>
<proteinExistence type="predicted"/>
<evidence type="ECO:0000256" key="3">
    <source>
        <dbReference type="ARBA" id="ARBA00023163"/>
    </source>
</evidence>
<dbReference type="RefSeq" id="WP_021764814.1">
    <property type="nucleotide sequence ID" value="NZ_JACHVP010000002.1"/>
</dbReference>
<keyword evidence="2 5" id="KW-0238">DNA-binding</keyword>
<dbReference type="GO" id="GO:0003677">
    <property type="term" value="F:DNA binding"/>
    <property type="evidence" value="ECO:0007669"/>
    <property type="project" value="UniProtKB-KW"/>
</dbReference>
<keyword evidence="6" id="KW-1185">Reference proteome</keyword>
<evidence type="ECO:0000259" key="4">
    <source>
        <dbReference type="PROSITE" id="PS51000"/>
    </source>
</evidence>
<accession>A0A7W4UXK6</accession>
<evidence type="ECO:0000256" key="1">
    <source>
        <dbReference type="ARBA" id="ARBA00023015"/>
    </source>
</evidence>